<dbReference type="EMBL" id="BPLR01006106">
    <property type="protein sequence ID" value="GIY07431.1"/>
    <property type="molecule type" value="Genomic_DNA"/>
</dbReference>
<accession>A0AAV4QGE6</accession>
<evidence type="ECO:0000313" key="1">
    <source>
        <dbReference type="EMBL" id="GIY07431.1"/>
    </source>
</evidence>
<name>A0AAV4QGE6_CAEEX</name>
<organism evidence="1 2">
    <name type="scientific">Caerostris extrusa</name>
    <name type="common">Bark spider</name>
    <name type="synonym">Caerostris bankana</name>
    <dbReference type="NCBI Taxonomy" id="172846"/>
    <lineage>
        <taxon>Eukaryota</taxon>
        <taxon>Metazoa</taxon>
        <taxon>Ecdysozoa</taxon>
        <taxon>Arthropoda</taxon>
        <taxon>Chelicerata</taxon>
        <taxon>Arachnida</taxon>
        <taxon>Araneae</taxon>
        <taxon>Araneomorphae</taxon>
        <taxon>Entelegynae</taxon>
        <taxon>Araneoidea</taxon>
        <taxon>Araneidae</taxon>
        <taxon>Caerostris</taxon>
    </lineage>
</organism>
<evidence type="ECO:0008006" key="3">
    <source>
        <dbReference type="Google" id="ProtNLM"/>
    </source>
</evidence>
<dbReference type="Proteomes" id="UP001054945">
    <property type="component" value="Unassembled WGS sequence"/>
</dbReference>
<gene>
    <name evidence="1" type="ORF">CEXT_545871</name>
</gene>
<comment type="caution">
    <text evidence="1">The sequence shown here is derived from an EMBL/GenBank/DDBJ whole genome shotgun (WGS) entry which is preliminary data.</text>
</comment>
<keyword evidence="2" id="KW-1185">Reference proteome</keyword>
<evidence type="ECO:0000313" key="2">
    <source>
        <dbReference type="Proteomes" id="UP001054945"/>
    </source>
</evidence>
<reference evidence="1 2" key="1">
    <citation type="submission" date="2021-06" db="EMBL/GenBank/DDBJ databases">
        <title>Caerostris extrusa draft genome.</title>
        <authorList>
            <person name="Kono N."/>
            <person name="Arakawa K."/>
        </authorList>
    </citation>
    <scope>NUCLEOTIDE SEQUENCE [LARGE SCALE GENOMIC DNA]</scope>
</reference>
<sequence>MEESQTSMPLNEANGEIIENDINMKESSSLSPKTVSLRLFRTCLLDQPRHRATSTMNTLKYMRLRQEGSLNEQTFKRAVVEKCDWAYEDFETAEMVQDSTMRTLQERFRKEEDENTCLQKSVDTLMTVGRICRRTSEMHKQHYAHLYKKSEEITCTIIAKVVDKVVEKYLQSMSLSDTLQFWRDLDDWYHPFREIGDPIPKRYTISQILKYFNFVFKYLNMFQ</sequence>
<proteinExistence type="predicted"/>
<protein>
    <recommendedName>
        <fullName evidence="3">Sesquiterpene synthase</fullName>
    </recommendedName>
</protein>
<dbReference type="AlphaFoldDB" id="A0AAV4QGE6"/>